<evidence type="ECO:0000259" key="2">
    <source>
        <dbReference type="Pfam" id="PF14380"/>
    </source>
</evidence>
<evidence type="ECO:0000313" key="4">
    <source>
        <dbReference type="Proteomes" id="UP001141806"/>
    </source>
</evidence>
<keyword evidence="1" id="KW-0325">Glycoprotein</keyword>
<dbReference type="AlphaFoldDB" id="A0A9Q0R397"/>
<feature type="domain" description="Wall-associated receptor kinase C-terminal" evidence="2">
    <location>
        <begin position="6"/>
        <end position="71"/>
    </location>
</feature>
<gene>
    <name evidence="3" type="ORF">NE237_032152</name>
</gene>
<proteinExistence type="predicted"/>
<organism evidence="3 4">
    <name type="scientific">Protea cynaroides</name>
    <dbReference type="NCBI Taxonomy" id="273540"/>
    <lineage>
        <taxon>Eukaryota</taxon>
        <taxon>Viridiplantae</taxon>
        <taxon>Streptophyta</taxon>
        <taxon>Embryophyta</taxon>
        <taxon>Tracheophyta</taxon>
        <taxon>Spermatophyta</taxon>
        <taxon>Magnoliopsida</taxon>
        <taxon>Proteales</taxon>
        <taxon>Proteaceae</taxon>
        <taxon>Protea</taxon>
    </lineage>
</organism>
<name>A0A9Q0R397_9MAGN</name>
<protein>
    <recommendedName>
        <fullName evidence="2">Wall-associated receptor kinase C-terminal domain-containing protein</fullName>
    </recommendedName>
</protein>
<dbReference type="Proteomes" id="UP001141806">
    <property type="component" value="Unassembled WGS sequence"/>
</dbReference>
<reference evidence="3" key="1">
    <citation type="journal article" date="2023" name="Plant J.">
        <title>The genome of the king protea, Protea cynaroides.</title>
        <authorList>
            <person name="Chang J."/>
            <person name="Duong T.A."/>
            <person name="Schoeman C."/>
            <person name="Ma X."/>
            <person name="Roodt D."/>
            <person name="Barker N."/>
            <person name="Li Z."/>
            <person name="Van de Peer Y."/>
            <person name="Mizrachi E."/>
        </authorList>
    </citation>
    <scope>NUCLEOTIDE SEQUENCE</scope>
    <source>
        <tissue evidence="3">Young leaves</tissue>
    </source>
</reference>
<dbReference type="EMBL" id="JAMYWD010000001">
    <property type="protein sequence ID" value="KAJ4981315.1"/>
    <property type="molecule type" value="Genomic_DNA"/>
</dbReference>
<comment type="caution">
    <text evidence="3">The sequence shown here is derived from an EMBL/GenBank/DDBJ whole genome shotgun (WGS) entry which is preliminary data.</text>
</comment>
<keyword evidence="4" id="KW-1185">Reference proteome</keyword>
<evidence type="ECO:0000256" key="1">
    <source>
        <dbReference type="ARBA" id="ARBA00023180"/>
    </source>
</evidence>
<accession>A0A9Q0R397</accession>
<dbReference type="InterPro" id="IPR032872">
    <property type="entry name" value="WAK_assoc_C"/>
</dbReference>
<evidence type="ECO:0000313" key="3">
    <source>
        <dbReference type="EMBL" id="KAJ4981315.1"/>
    </source>
</evidence>
<sequence>MTKPSVEGEIPEWFDWLLYCDVSMVVPVKSSSNLTDLSTGYVGALQSRFLLEWGTSLRRCVESEDSGGLCVQQTDGFLPPSPHPILQTLTPASQFSPQPILQVLTPASRFLSHHHHHPIPQTLIPTSSDSTSLSPCSAIPHHFATSYLDRLGEDDKLSISCIGSAGLSAFACEFCLFWSAGNPRSLENVWLVEVKVEWIGDCSAAVSIGEDLKRMRLKRILFCYGTGFG</sequence>
<dbReference type="Pfam" id="PF14380">
    <property type="entry name" value="WAK_assoc"/>
    <property type="match status" value="1"/>
</dbReference>